<evidence type="ECO:0000256" key="2">
    <source>
        <dbReference type="ARBA" id="ARBA00022448"/>
    </source>
</evidence>
<name>A0AAD6H6P0_9EURO</name>
<proteinExistence type="predicted"/>
<gene>
    <name evidence="7" type="ORF">N7537_002170</name>
</gene>
<dbReference type="PANTHER" id="PTHR43791">
    <property type="entry name" value="PERMEASE-RELATED"/>
    <property type="match status" value="1"/>
</dbReference>
<dbReference type="FunFam" id="1.20.1250.20:FF:000057">
    <property type="entry name" value="MFS general substrate transporter"/>
    <property type="match status" value="1"/>
</dbReference>
<feature type="transmembrane region" description="Helical" evidence="6">
    <location>
        <begin position="135"/>
        <end position="156"/>
    </location>
</feature>
<comment type="subcellular location">
    <subcellularLocation>
        <location evidence="1">Membrane</location>
        <topology evidence="1">Multi-pass membrane protein</topology>
    </subcellularLocation>
</comment>
<evidence type="ECO:0000256" key="6">
    <source>
        <dbReference type="SAM" id="Phobius"/>
    </source>
</evidence>
<keyword evidence="3 6" id="KW-0812">Transmembrane</keyword>
<keyword evidence="5 6" id="KW-0472">Membrane</keyword>
<protein>
    <recommendedName>
        <fullName evidence="9">Major facilitator superfamily (MFS) profile domain-containing protein</fullName>
    </recommendedName>
</protein>
<evidence type="ECO:0000256" key="5">
    <source>
        <dbReference type="ARBA" id="ARBA00023136"/>
    </source>
</evidence>
<dbReference type="SUPFAM" id="SSF103473">
    <property type="entry name" value="MFS general substrate transporter"/>
    <property type="match status" value="1"/>
</dbReference>
<dbReference type="GeneID" id="81583470"/>
<keyword evidence="2" id="KW-0813">Transport</keyword>
<evidence type="ECO:0000256" key="4">
    <source>
        <dbReference type="ARBA" id="ARBA00022989"/>
    </source>
</evidence>
<dbReference type="InterPro" id="IPR036259">
    <property type="entry name" value="MFS_trans_sf"/>
</dbReference>
<dbReference type="EMBL" id="JAQJAE010000001">
    <property type="protein sequence ID" value="KAJ5617056.1"/>
    <property type="molecule type" value="Genomic_DNA"/>
</dbReference>
<organism evidence="7 8">
    <name type="scientific">Penicillium hordei</name>
    <dbReference type="NCBI Taxonomy" id="40994"/>
    <lineage>
        <taxon>Eukaryota</taxon>
        <taxon>Fungi</taxon>
        <taxon>Dikarya</taxon>
        <taxon>Ascomycota</taxon>
        <taxon>Pezizomycotina</taxon>
        <taxon>Eurotiomycetes</taxon>
        <taxon>Eurotiomycetidae</taxon>
        <taxon>Eurotiales</taxon>
        <taxon>Aspergillaceae</taxon>
        <taxon>Penicillium</taxon>
    </lineage>
</organism>
<feature type="transmembrane region" description="Helical" evidence="6">
    <location>
        <begin position="168"/>
        <end position="189"/>
    </location>
</feature>
<accession>A0AAD6H6P0</accession>
<dbReference type="InterPro" id="IPR011701">
    <property type="entry name" value="MFS"/>
</dbReference>
<dbReference type="Gene3D" id="1.20.1250.20">
    <property type="entry name" value="MFS general substrate transporter like domains"/>
    <property type="match status" value="1"/>
</dbReference>
<comment type="caution">
    <text evidence="7">The sequence shown here is derived from an EMBL/GenBank/DDBJ whole genome shotgun (WGS) entry which is preliminary data.</text>
</comment>
<feature type="transmembrane region" description="Helical" evidence="6">
    <location>
        <begin position="104"/>
        <end position="123"/>
    </location>
</feature>
<dbReference type="Pfam" id="PF07690">
    <property type="entry name" value="MFS_1"/>
    <property type="match status" value="1"/>
</dbReference>
<dbReference type="GO" id="GO:0022857">
    <property type="term" value="F:transmembrane transporter activity"/>
    <property type="evidence" value="ECO:0007669"/>
    <property type="project" value="InterPro"/>
</dbReference>
<evidence type="ECO:0000256" key="3">
    <source>
        <dbReference type="ARBA" id="ARBA00022692"/>
    </source>
</evidence>
<feature type="transmembrane region" description="Helical" evidence="6">
    <location>
        <begin position="201"/>
        <end position="222"/>
    </location>
</feature>
<keyword evidence="8" id="KW-1185">Reference proteome</keyword>
<dbReference type="RefSeq" id="XP_056758223.1">
    <property type="nucleotide sequence ID" value="XM_056893228.1"/>
</dbReference>
<evidence type="ECO:0000313" key="8">
    <source>
        <dbReference type="Proteomes" id="UP001213799"/>
    </source>
</evidence>
<reference evidence="7" key="1">
    <citation type="journal article" date="2023" name="IMA Fungus">
        <title>Comparative genomic study of the Penicillium genus elucidates a diverse pangenome and 15 lateral gene transfer events.</title>
        <authorList>
            <person name="Petersen C."/>
            <person name="Sorensen T."/>
            <person name="Nielsen M.R."/>
            <person name="Sondergaard T.E."/>
            <person name="Sorensen J.L."/>
            <person name="Fitzpatrick D.A."/>
            <person name="Frisvad J.C."/>
            <person name="Nielsen K.L."/>
        </authorList>
    </citation>
    <scope>NUCLEOTIDE SEQUENCE</scope>
    <source>
        <strain evidence="7">IBT 12815</strain>
    </source>
</reference>
<evidence type="ECO:0000256" key="1">
    <source>
        <dbReference type="ARBA" id="ARBA00004141"/>
    </source>
</evidence>
<dbReference type="AlphaFoldDB" id="A0AAD6H6P0"/>
<evidence type="ECO:0008006" key="9">
    <source>
        <dbReference type="Google" id="ProtNLM"/>
    </source>
</evidence>
<dbReference type="Proteomes" id="UP001213799">
    <property type="component" value="Unassembled WGS sequence"/>
</dbReference>
<dbReference type="PANTHER" id="PTHR43791:SF38">
    <property type="entry name" value="MAJOR FACILITATOR SUPERFAMILY (MFS) PROFILE DOMAIN-CONTAINING PROTEIN"/>
    <property type="match status" value="1"/>
</dbReference>
<keyword evidence="4 6" id="KW-1133">Transmembrane helix</keyword>
<sequence>MSTSVEHSKSQDLHSEDIARYIIVGDAEKKLVRKIDLHLMPSIFILYLFSYIDRSNIGLANIAGMEEDLHLTSHQCYIAVIVWIIGYTISAVPSNMILSRTRPSVFLPIITFAWGPVAALIGAVRNQSQLITPRFLLAVFEVGFSPAVIFLISTWYRKNEQSKRLSVFLTAGILSGAFGGVISGAITSILDGAHSTRGWRWLFIVEGVATAGISLIVHGTLLDYPHSSRGLSPEERKLAQQRLIKDGIADQGDSRNQNTSIFILLLKALSNWRTWVLAPGYMALVGAGAIPYFYPTIHIHHSAVHDSSTLYRLTNCRYPICWFADHKLHTRGQLLVGTMIVGMVFFALTAGIRNYTARYVFLCFLNMTLWT</sequence>
<evidence type="ECO:0000313" key="7">
    <source>
        <dbReference type="EMBL" id="KAJ5617056.1"/>
    </source>
</evidence>
<dbReference type="GO" id="GO:0016020">
    <property type="term" value="C:membrane"/>
    <property type="evidence" value="ECO:0007669"/>
    <property type="project" value="UniProtKB-SubCell"/>
</dbReference>
<feature type="transmembrane region" description="Helical" evidence="6">
    <location>
        <begin position="275"/>
        <end position="294"/>
    </location>
</feature>
<reference evidence="7" key="2">
    <citation type="submission" date="2023-01" db="EMBL/GenBank/DDBJ databases">
        <authorList>
            <person name="Petersen C."/>
        </authorList>
    </citation>
    <scope>NUCLEOTIDE SEQUENCE</scope>
    <source>
        <strain evidence="7">IBT 12815</strain>
    </source>
</reference>
<feature type="transmembrane region" description="Helical" evidence="6">
    <location>
        <begin position="332"/>
        <end position="352"/>
    </location>
</feature>
<feature type="transmembrane region" description="Helical" evidence="6">
    <location>
        <begin position="72"/>
        <end position="92"/>
    </location>
</feature>